<dbReference type="Proteomes" id="UP000546031">
    <property type="component" value="Unassembled WGS sequence"/>
</dbReference>
<name>A0A850HA37_9SPHN</name>
<reference evidence="3 4" key="1">
    <citation type="submission" date="2020-06" db="EMBL/GenBank/DDBJ databases">
        <title>Altererythrobacter lutimaris sp. nov., a marine bacterium isolated from a tidal flat.</title>
        <authorList>
            <person name="Kim D."/>
            <person name="Yoo Y."/>
            <person name="Kim J.-J."/>
        </authorList>
    </citation>
    <scope>NUCLEOTIDE SEQUENCE [LARGE SCALE GENOMIC DNA]</scope>
    <source>
        <strain evidence="3 4">JGD-16</strain>
    </source>
</reference>
<dbReference type="EMBL" id="JABWTA010000001">
    <property type="protein sequence ID" value="NVE93308.1"/>
    <property type="molecule type" value="Genomic_DNA"/>
</dbReference>
<evidence type="ECO:0000256" key="1">
    <source>
        <dbReference type="SAM" id="MobiDB-lite"/>
    </source>
</evidence>
<feature type="domain" description="Flagellar protein FlgJ N-terminal" evidence="2">
    <location>
        <begin position="44"/>
        <end position="89"/>
    </location>
</feature>
<sequence length="106" mass="11194">MITPASPLESITPRSSLTSEQMGLREAAQGFEAIMLRQLLASARASSMAEQTPFTGSGLEQFQTMLDDHFADIASKSGTLGIAASIEAQLSAHLRQAPASSGREEV</sequence>
<dbReference type="AlphaFoldDB" id="A0A850HA37"/>
<proteinExistence type="predicted"/>
<dbReference type="InterPro" id="IPR019301">
    <property type="entry name" value="Flagellar_prot_FlgJ_N"/>
</dbReference>
<dbReference type="Pfam" id="PF10135">
    <property type="entry name" value="Rod-binding"/>
    <property type="match status" value="1"/>
</dbReference>
<comment type="caution">
    <text evidence="3">The sequence shown here is derived from an EMBL/GenBank/DDBJ whole genome shotgun (WGS) entry which is preliminary data.</text>
</comment>
<dbReference type="RefSeq" id="WP_176271686.1">
    <property type="nucleotide sequence ID" value="NZ_JABWTA010000001.1"/>
</dbReference>
<evidence type="ECO:0000313" key="3">
    <source>
        <dbReference type="EMBL" id="NVE93308.1"/>
    </source>
</evidence>
<keyword evidence="4" id="KW-1185">Reference proteome</keyword>
<evidence type="ECO:0000259" key="2">
    <source>
        <dbReference type="Pfam" id="PF10135"/>
    </source>
</evidence>
<evidence type="ECO:0000313" key="4">
    <source>
        <dbReference type="Proteomes" id="UP000546031"/>
    </source>
</evidence>
<accession>A0A850HA37</accession>
<gene>
    <name evidence="3" type="ORF">HUO12_00185</name>
</gene>
<organism evidence="3 4">
    <name type="scientific">Altererythrobacter lutimaris</name>
    <dbReference type="NCBI Taxonomy" id="2743979"/>
    <lineage>
        <taxon>Bacteria</taxon>
        <taxon>Pseudomonadati</taxon>
        <taxon>Pseudomonadota</taxon>
        <taxon>Alphaproteobacteria</taxon>
        <taxon>Sphingomonadales</taxon>
        <taxon>Erythrobacteraceae</taxon>
        <taxon>Altererythrobacter</taxon>
    </lineage>
</organism>
<feature type="compositionally biased region" description="Polar residues" evidence="1">
    <location>
        <begin position="12"/>
        <end position="21"/>
    </location>
</feature>
<feature type="region of interest" description="Disordered" evidence="1">
    <location>
        <begin position="1"/>
        <end position="21"/>
    </location>
</feature>
<protein>
    <submittedName>
        <fullName evidence="3">Rod-binding protein</fullName>
    </submittedName>
</protein>